<dbReference type="GO" id="GO:0035725">
    <property type="term" value="P:sodium ion transmembrane transport"/>
    <property type="evidence" value="ECO:0007669"/>
    <property type="project" value="TreeGrafter"/>
</dbReference>
<feature type="transmembrane region" description="Helical" evidence="1">
    <location>
        <begin position="242"/>
        <end position="266"/>
    </location>
</feature>
<dbReference type="GO" id="GO:0098855">
    <property type="term" value="C:HCN channel complex"/>
    <property type="evidence" value="ECO:0007669"/>
    <property type="project" value="TreeGrafter"/>
</dbReference>
<dbReference type="PANTHER" id="PTHR45689:SF14">
    <property type="entry name" value="CYCLIC NUCLEOTIDE-GATED CATION CHANNEL SUBUNIT A-LIKE PROTEIN"/>
    <property type="match status" value="1"/>
</dbReference>
<keyword evidence="1" id="KW-1133">Transmembrane helix</keyword>
<dbReference type="InterPro" id="IPR018490">
    <property type="entry name" value="cNMP-bd_dom_sf"/>
</dbReference>
<feature type="transmembrane region" description="Helical" evidence="1">
    <location>
        <begin position="287"/>
        <end position="307"/>
    </location>
</feature>
<gene>
    <name evidence="3" type="ORF">WA026_018625</name>
</gene>
<dbReference type="AlphaFoldDB" id="A0AAW1UBI8"/>
<dbReference type="Gene3D" id="1.10.287.630">
    <property type="entry name" value="Helix hairpin bin"/>
    <property type="match status" value="1"/>
</dbReference>
<keyword evidence="1" id="KW-0812">Transmembrane</keyword>
<feature type="domain" description="Cyclic nucleotide-binding" evidence="2">
    <location>
        <begin position="422"/>
        <end position="528"/>
    </location>
</feature>
<feature type="transmembrane region" description="Helical" evidence="1">
    <location>
        <begin position="203"/>
        <end position="222"/>
    </location>
</feature>
<dbReference type="GO" id="GO:0003254">
    <property type="term" value="P:regulation of membrane depolarization"/>
    <property type="evidence" value="ECO:0007669"/>
    <property type="project" value="TreeGrafter"/>
</dbReference>
<dbReference type="InterPro" id="IPR000595">
    <property type="entry name" value="cNMP-bd_dom"/>
</dbReference>
<organism evidence="3 4">
    <name type="scientific">Henosepilachna vigintioctopunctata</name>
    <dbReference type="NCBI Taxonomy" id="420089"/>
    <lineage>
        <taxon>Eukaryota</taxon>
        <taxon>Metazoa</taxon>
        <taxon>Ecdysozoa</taxon>
        <taxon>Arthropoda</taxon>
        <taxon>Hexapoda</taxon>
        <taxon>Insecta</taxon>
        <taxon>Pterygota</taxon>
        <taxon>Neoptera</taxon>
        <taxon>Endopterygota</taxon>
        <taxon>Coleoptera</taxon>
        <taxon>Polyphaga</taxon>
        <taxon>Cucujiformia</taxon>
        <taxon>Coccinelloidea</taxon>
        <taxon>Coccinellidae</taxon>
        <taxon>Epilachninae</taxon>
        <taxon>Epilachnini</taxon>
        <taxon>Henosepilachna</taxon>
    </lineage>
</organism>
<evidence type="ECO:0000256" key="1">
    <source>
        <dbReference type="SAM" id="Phobius"/>
    </source>
</evidence>
<evidence type="ECO:0000259" key="2">
    <source>
        <dbReference type="PROSITE" id="PS50042"/>
    </source>
</evidence>
<dbReference type="SUPFAM" id="SSF51206">
    <property type="entry name" value="cAMP-binding domain-like"/>
    <property type="match status" value="1"/>
</dbReference>
<evidence type="ECO:0000313" key="4">
    <source>
        <dbReference type="Proteomes" id="UP001431783"/>
    </source>
</evidence>
<protein>
    <recommendedName>
        <fullName evidence="2">Cyclic nucleotide-binding domain-containing protein</fullName>
    </recommendedName>
</protein>
<dbReference type="Gene3D" id="1.10.287.70">
    <property type="match status" value="1"/>
</dbReference>
<dbReference type="PANTHER" id="PTHR45689">
    <property type="entry name" value="I[[H]] CHANNEL, ISOFORM E"/>
    <property type="match status" value="1"/>
</dbReference>
<keyword evidence="4" id="KW-1185">Reference proteome</keyword>
<dbReference type="PROSITE" id="PS50042">
    <property type="entry name" value="CNMP_BINDING_3"/>
    <property type="match status" value="1"/>
</dbReference>
<evidence type="ECO:0000313" key="3">
    <source>
        <dbReference type="EMBL" id="KAK9877517.1"/>
    </source>
</evidence>
<feature type="transmembrane region" description="Helical" evidence="1">
    <location>
        <begin position="319"/>
        <end position="338"/>
    </location>
</feature>
<name>A0AAW1UBI8_9CUCU</name>
<dbReference type="InterPro" id="IPR014710">
    <property type="entry name" value="RmlC-like_jellyroll"/>
</dbReference>
<dbReference type="GO" id="GO:0005249">
    <property type="term" value="F:voltage-gated potassium channel activity"/>
    <property type="evidence" value="ECO:0007669"/>
    <property type="project" value="TreeGrafter"/>
</dbReference>
<dbReference type="CDD" id="cd00038">
    <property type="entry name" value="CAP_ED"/>
    <property type="match status" value="1"/>
</dbReference>
<dbReference type="Gene3D" id="2.60.120.10">
    <property type="entry name" value="Jelly Rolls"/>
    <property type="match status" value="1"/>
</dbReference>
<sequence length="561" mass="65833">MKIFKWFTRDKNSAKNEFAKYGHTCEIPEEMDDVAEYYSPETCWNKMAKRFFQLRTVSDISKSYTHHLRSHGAIMKEKKRHLIYHNHIIHPYSYFRVVWEMIASIFIFIELIIMPIHVGYNAIVDGHITDGSENAINPIITSLDLLLCSDVIINMFTGYYSEPQKEVILDGKLIFWHYLKSHMIPDIISSFPFNLPFIMEKDFVLISLKLLGLLKLLRFITFTRYYNRLINFFHISYSVSSLLLLIIGVGIYWHSLTCYLMFVMYLDAYGKGDPANPTINKHLDQKGYTNIYIFCFYKASMVIYTSWYTQENPGGIIEYSVVTAMWFCSKAIQFFILARTLQIMKGVNSSHQKYVEMERQLKEYMRDKQLPTYMKTRLLQYYDYRFQRNYFRESEILATISGQLRQEIIMHSCRQLVENVAFFKNLPINLLVRIVSCLRGEMYLINDVIVRANTPGDCMYFIASGTVAIYSTSGKEICHLEDGSHFGEIALVNKAESRIASVVAIEICEVYRFDVKDFVRAIHPYPDLLDSIEKIAADRMEKTLMLDEHNRRELAMKRVNK</sequence>
<comment type="caution">
    <text evidence="3">The sequence shown here is derived from an EMBL/GenBank/DDBJ whole genome shotgun (WGS) entry which is preliminary data.</text>
</comment>
<keyword evidence="1" id="KW-0472">Membrane</keyword>
<dbReference type="EMBL" id="JARQZJ010000042">
    <property type="protein sequence ID" value="KAK9877517.1"/>
    <property type="molecule type" value="Genomic_DNA"/>
</dbReference>
<proteinExistence type="predicted"/>
<dbReference type="InterPro" id="IPR051413">
    <property type="entry name" value="K/Na_HCN_channel"/>
</dbReference>
<accession>A0AAW1UBI8</accession>
<dbReference type="SMART" id="SM00100">
    <property type="entry name" value="cNMP"/>
    <property type="match status" value="1"/>
</dbReference>
<dbReference type="Pfam" id="PF00027">
    <property type="entry name" value="cNMP_binding"/>
    <property type="match status" value="1"/>
</dbReference>
<reference evidence="3 4" key="1">
    <citation type="submission" date="2023-03" db="EMBL/GenBank/DDBJ databases">
        <title>Genome insight into feeding habits of ladybird beetles.</title>
        <authorList>
            <person name="Li H.-S."/>
            <person name="Huang Y.-H."/>
            <person name="Pang H."/>
        </authorList>
    </citation>
    <scope>NUCLEOTIDE SEQUENCE [LARGE SCALE GENOMIC DNA]</scope>
    <source>
        <strain evidence="3">SYSU_2023b</strain>
        <tissue evidence="3">Whole body</tissue>
    </source>
</reference>
<dbReference type="SUPFAM" id="SSF81324">
    <property type="entry name" value="Voltage-gated potassium channels"/>
    <property type="match status" value="1"/>
</dbReference>
<feature type="transmembrane region" description="Helical" evidence="1">
    <location>
        <begin position="97"/>
        <end position="123"/>
    </location>
</feature>
<dbReference type="Proteomes" id="UP001431783">
    <property type="component" value="Unassembled WGS sequence"/>
</dbReference>